<evidence type="ECO:0000313" key="1">
    <source>
        <dbReference type="EMBL" id="MCI40116.1"/>
    </source>
</evidence>
<proteinExistence type="predicted"/>
<protein>
    <submittedName>
        <fullName evidence="1">Uncharacterized protein</fullName>
    </submittedName>
</protein>
<keyword evidence="2" id="KW-1185">Reference proteome</keyword>
<sequence>KLWQIPTTGNPSPAKSTLMNYSMSYPLKVPSTKKS</sequence>
<reference evidence="1 2" key="1">
    <citation type="journal article" date="2018" name="Front. Plant Sci.">
        <title>Red Clover (Trifolium pratense) and Zigzag Clover (T. medium) - A Picture of Genomic Similarities and Differences.</title>
        <authorList>
            <person name="Dluhosova J."/>
            <person name="Istvanek J."/>
            <person name="Nedelnik J."/>
            <person name="Repkova J."/>
        </authorList>
    </citation>
    <scope>NUCLEOTIDE SEQUENCE [LARGE SCALE GENOMIC DNA]</scope>
    <source>
        <strain evidence="2">cv. 10/8</strain>
        <tissue evidence="1">Leaf</tissue>
    </source>
</reference>
<organism evidence="1 2">
    <name type="scientific">Trifolium medium</name>
    <dbReference type="NCBI Taxonomy" id="97028"/>
    <lineage>
        <taxon>Eukaryota</taxon>
        <taxon>Viridiplantae</taxon>
        <taxon>Streptophyta</taxon>
        <taxon>Embryophyta</taxon>
        <taxon>Tracheophyta</taxon>
        <taxon>Spermatophyta</taxon>
        <taxon>Magnoliopsida</taxon>
        <taxon>eudicotyledons</taxon>
        <taxon>Gunneridae</taxon>
        <taxon>Pentapetalae</taxon>
        <taxon>rosids</taxon>
        <taxon>fabids</taxon>
        <taxon>Fabales</taxon>
        <taxon>Fabaceae</taxon>
        <taxon>Papilionoideae</taxon>
        <taxon>50 kb inversion clade</taxon>
        <taxon>NPAAA clade</taxon>
        <taxon>Hologalegina</taxon>
        <taxon>IRL clade</taxon>
        <taxon>Trifolieae</taxon>
        <taxon>Trifolium</taxon>
    </lineage>
</organism>
<dbReference type="Proteomes" id="UP000265520">
    <property type="component" value="Unassembled WGS sequence"/>
</dbReference>
<comment type="caution">
    <text evidence="1">The sequence shown here is derived from an EMBL/GenBank/DDBJ whole genome shotgun (WGS) entry which is preliminary data.</text>
</comment>
<dbReference type="EMBL" id="LXQA010276097">
    <property type="protein sequence ID" value="MCI40116.1"/>
    <property type="molecule type" value="Genomic_DNA"/>
</dbReference>
<name>A0A392RX10_9FABA</name>
<dbReference type="AlphaFoldDB" id="A0A392RX10"/>
<accession>A0A392RX10</accession>
<feature type="non-terminal residue" evidence="1">
    <location>
        <position position="1"/>
    </location>
</feature>
<evidence type="ECO:0000313" key="2">
    <source>
        <dbReference type="Proteomes" id="UP000265520"/>
    </source>
</evidence>